<evidence type="ECO:0000313" key="5">
    <source>
        <dbReference type="Proteomes" id="UP000014417"/>
    </source>
</evidence>
<evidence type="ECO:0000256" key="2">
    <source>
        <dbReference type="ARBA" id="ARBA00022801"/>
    </source>
</evidence>
<feature type="domain" description="AB hydrolase-1" evidence="3">
    <location>
        <begin position="47"/>
        <end position="199"/>
    </location>
</feature>
<dbReference type="PATRIC" id="fig|883161.3.peg.1490"/>
<comment type="similarity">
    <text evidence="1">Belongs to the peptidase S33 family.</text>
</comment>
<organism evidence="4 5">
    <name type="scientific">Propionimicrobium lymphophilum ACS-093-V-SCH5</name>
    <dbReference type="NCBI Taxonomy" id="883161"/>
    <lineage>
        <taxon>Bacteria</taxon>
        <taxon>Bacillati</taxon>
        <taxon>Actinomycetota</taxon>
        <taxon>Actinomycetes</taxon>
        <taxon>Propionibacteriales</taxon>
        <taxon>Propionibacteriaceae</taxon>
        <taxon>Propionimicrobium</taxon>
    </lineage>
</organism>
<dbReference type="GO" id="GO:0006508">
    <property type="term" value="P:proteolysis"/>
    <property type="evidence" value="ECO:0007669"/>
    <property type="project" value="InterPro"/>
</dbReference>
<dbReference type="PANTHER" id="PTHR43248:SF2">
    <property type="entry name" value="PROLYL AMINOPEPTIDASE"/>
    <property type="match status" value="1"/>
</dbReference>
<dbReference type="InterPro" id="IPR029058">
    <property type="entry name" value="AB_hydrolase_fold"/>
</dbReference>
<dbReference type="SUPFAM" id="SSF53474">
    <property type="entry name" value="alpha/beta-Hydrolases"/>
    <property type="match status" value="1"/>
</dbReference>
<proteinExistence type="inferred from homology"/>
<dbReference type="EMBL" id="AGZR01000009">
    <property type="protein sequence ID" value="EPD31944.1"/>
    <property type="molecule type" value="Genomic_DNA"/>
</dbReference>
<protein>
    <recommendedName>
        <fullName evidence="3">AB hydrolase-1 domain-containing protein</fullName>
    </recommendedName>
</protein>
<evidence type="ECO:0000313" key="4">
    <source>
        <dbReference type="EMBL" id="EPD31944.1"/>
    </source>
</evidence>
<sequence length="415" mass="46466">MTSRIADLSIEDHFITVPLVWDDDSDERTIDVYAAVVSRPGGENLPYLVFLQGGPGNEAPRPYRCPTQPTWLDVALENYRVVMLDQRGTGKSTPIGDNELSNGTDWVVDRLRYMRADSIVEDAEAMREHLGVKKWTTLGQSFGGFTTLAYLTRHPESLAQCFFTGGLSAVGHHPDDVYSLCYQKMKANSLAYYRRFPEHREKMGELADLAAEGKIVLPTGEVLSVSRLRSLGHLLGSTDGWQDLYNILERDPKTNAFKYALSDAMPFGGSNPLYYVIHESSYSDGFVTDWSAERTFPEEFREDVTLLTGEHVWREWTQTVPALQPWAEVVDKVAQIEWPSIYDAKMISESGVSGAAAVYFNDVYVPLEFSVETGALLPGIKKWVTSEYEHNGLRCSNGLVLQHLFDLASGKRVAS</sequence>
<evidence type="ECO:0000256" key="1">
    <source>
        <dbReference type="ARBA" id="ARBA00010088"/>
    </source>
</evidence>
<evidence type="ECO:0000259" key="3">
    <source>
        <dbReference type="Pfam" id="PF00561"/>
    </source>
</evidence>
<dbReference type="OrthoDB" id="9796770at2"/>
<keyword evidence="5" id="KW-1185">Reference proteome</keyword>
<name>S2WW46_9ACTN</name>
<dbReference type="Proteomes" id="UP000014417">
    <property type="component" value="Unassembled WGS sequence"/>
</dbReference>
<keyword evidence="2" id="KW-0378">Hydrolase</keyword>
<dbReference type="GO" id="GO:0004177">
    <property type="term" value="F:aminopeptidase activity"/>
    <property type="evidence" value="ECO:0007669"/>
    <property type="project" value="UniProtKB-EC"/>
</dbReference>
<dbReference type="STRING" id="883161.HMPREF9306_01501"/>
<dbReference type="InterPro" id="IPR000073">
    <property type="entry name" value="AB_hydrolase_1"/>
</dbReference>
<dbReference type="Gene3D" id="3.40.50.1820">
    <property type="entry name" value="alpha/beta hydrolase"/>
    <property type="match status" value="1"/>
</dbReference>
<reference evidence="4 5" key="1">
    <citation type="submission" date="2013-04" db="EMBL/GenBank/DDBJ databases">
        <title>The Genome Sequence of Propionimicrobium lymphophilum ACS-093-V-SCH5.</title>
        <authorList>
            <consortium name="The Broad Institute Genomics Platform"/>
            <person name="Earl A."/>
            <person name="Ward D."/>
            <person name="Feldgarden M."/>
            <person name="Gevers D."/>
            <person name="Saerens B."/>
            <person name="Vaneechoutte M."/>
            <person name="Walker B."/>
            <person name="Young S."/>
            <person name="Zeng Q."/>
            <person name="Gargeya S."/>
            <person name="Fitzgerald M."/>
            <person name="Haas B."/>
            <person name="Abouelleil A."/>
            <person name="Allen A.W."/>
            <person name="Alvarado L."/>
            <person name="Arachchi H.M."/>
            <person name="Berlin A.M."/>
            <person name="Chapman S.B."/>
            <person name="Gainer-Dewar J."/>
            <person name="Goldberg J."/>
            <person name="Griggs A."/>
            <person name="Gujja S."/>
            <person name="Hansen M."/>
            <person name="Howarth C."/>
            <person name="Imamovic A."/>
            <person name="Ireland A."/>
            <person name="Larimer J."/>
            <person name="McCowan C."/>
            <person name="Murphy C."/>
            <person name="Pearson M."/>
            <person name="Poon T.W."/>
            <person name="Priest M."/>
            <person name="Roberts A."/>
            <person name="Saif S."/>
            <person name="Shea T."/>
            <person name="Sisk P."/>
            <person name="Sykes S."/>
            <person name="Wortman J."/>
            <person name="Nusbaum C."/>
            <person name="Birren B."/>
        </authorList>
    </citation>
    <scope>NUCLEOTIDE SEQUENCE [LARGE SCALE GENOMIC DNA]</scope>
    <source>
        <strain evidence="4 5">ACS-093-V-SCH5</strain>
    </source>
</reference>
<dbReference type="Pfam" id="PF00561">
    <property type="entry name" value="Abhydrolase_1"/>
    <property type="match status" value="1"/>
</dbReference>
<dbReference type="PANTHER" id="PTHR43248">
    <property type="entry name" value="2-SUCCINYL-6-HYDROXY-2,4-CYCLOHEXADIENE-1-CARBOXYLATE SYNTHASE"/>
    <property type="match status" value="1"/>
</dbReference>
<dbReference type="InterPro" id="IPR051601">
    <property type="entry name" value="Serine_prot/Carboxylest_S33"/>
</dbReference>
<dbReference type="PRINTS" id="PR00793">
    <property type="entry name" value="PROAMNOPTASE"/>
</dbReference>
<dbReference type="InterPro" id="IPR002410">
    <property type="entry name" value="Peptidase_S33"/>
</dbReference>
<dbReference type="AlphaFoldDB" id="S2WW46"/>
<comment type="caution">
    <text evidence="4">The sequence shown here is derived from an EMBL/GenBank/DDBJ whole genome shotgun (WGS) entry which is preliminary data.</text>
</comment>
<accession>S2WW46</accession>
<gene>
    <name evidence="4" type="ORF">HMPREF9306_01501</name>
</gene>
<dbReference type="HOGENOM" id="CLU_024518_2_0_11"/>